<dbReference type="Pfam" id="PF11706">
    <property type="entry name" value="zf-CGNR"/>
    <property type="match status" value="1"/>
</dbReference>
<organism evidence="3 4">
    <name type="scientific">Dactylosporangium vinaceum</name>
    <dbReference type="NCBI Taxonomy" id="53362"/>
    <lineage>
        <taxon>Bacteria</taxon>
        <taxon>Bacillati</taxon>
        <taxon>Actinomycetota</taxon>
        <taxon>Actinomycetes</taxon>
        <taxon>Micromonosporales</taxon>
        <taxon>Micromonosporaceae</taxon>
        <taxon>Dactylosporangium</taxon>
    </lineage>
</organism>
<evidence type="ECO:0000256" key="1">
    <source>
        <dbReference type="SAM" id="MobiDB-lite"/>
    </source>
</evidence>
<sequence>MCLEALLASHVGILGRLKVCTNPSCGAAFYDLSRNSTRVWHDMKTCGNTMNLRASRARRRSTTQLRQTTAGTEPSPGPPH</sequence>
<feature type="domain" description="Zinc finger CGNR" evidence="2">
    <location>
        <begin position="16"/>
        <end position="59"/>
    </location>
</feature>
<dbReference type="Proteomes" id="UP001589608">
    <property type="component" value="Unassembled WGS sequence"/>
</dbReference>
<dbReference type="EMBL" id="JBHMCA010000031">
    <property type="protein sequence ID" value="MFB9444749.1"/>
    <property type="molecule type" value="Genomic_DNA"/>
</dbReference>
<dbReference type="InterPro" id="IPR021005">
    <property type="entry name" value="Znf_CGNR"/>
</dbReference>
<protein>
    <submittedName>
        <fullName evidence="3">CGNR zinc finger domain-containing protein</fullName>
    </submittedName>
</protein>
<dbReference type="PANTHER" id="PTHR35525">
    <property type="entry name" value="BLL6575 PROTEIN"/>
    <property type="match status" value="1"/>
</dbReference>
<name>A0ABV5M7B1_9ACTN</name>
<evidence type="ECO:0000259" key="2">
    <source>
        <dbReference type="Pfam" id="PF11706"/>
    </source>
</evidence>
<comment type="caution">
    <text evidence="3">The sequence shown here is derived from an EMBL/GenBank/DDBJ whole genome shotgun (WGS) entry which is preliminary data.</text>
</comment>
<reference evidence="3 4" key="1">
    <citation type="submission" date="2024-09" db="EMBL/GenBank/DDBJ databases">
        <authorList>
            <person name="Sun Q."/>
            <person name="Mori K."/>
        </authorList>
    </citation>
    <scope>NUCLEOTIDE SEQUENCE [LARGE SCALE GENOMIC DNA]</scope>
    <source>
        <strain evidence="3 4">JCM 3307</strain>
    </source>
</reference>
<dbReference type="PANTHER" id="PTHR35525:SF3">
    <property type="entry name" value="BLL6575 PROTEIN"/>
    <property type="match status" value="1"/>
</dbReference>
<dbReference type="RefSeq" id="WP_380028566.1">
    <property type="nucleotide sequence ID" value="NZ_CP061913.1"/>
</dbReference>
<dbReference type="Gene3D" id="1.10.3300.10">
    <property type="entry name" value="Jann2411-like domain"/>
    <property type="match status" value="1"/>
</dbReference>
<evidence type="ECO:0000313" key="3">
    <source>
        <dbReference type="EMBL" id="MFB9444749.1"/>
    </source>
</evidence>
<feature type="region of interest" description="Disordered" evidence="1">
    <location>
        <begin position="54"/>
        <end position="80"/>
    </location>
</feature>
<dbReference type="SUPFAM" id="SSF160904">
    <property type="entry name" value="Jann2411-like"/>
    <property type="match status" value="1"/>
</dbReference>
<dbReference type="InterPro" id="IPR023286">
    <property type="entry name" value="ABATE_dom_sf"/>
</dbReference>
<gene>
    <name evidence="3" type="ORF">ACFFTR_16860</name>
</gene>
<proteinExistence type="predicted"/>
<keyword evidence="4" id="KW-1185">Reference proteome</keyword>
<dbReference type="InterPro" id="IPR010852">
    <property type="entry name" value="ABATE"/>
</dbReference>
<accession>A0ABV5M7B1</accession>
<evidence type="ECO:0000313" key="4">
    <source>
        <dbReference type="Proteomes" id="UP001589608"/>
    </source>
</evidence>